<reference evidence="3" key="1">
    <citation type="journal article" date="2023" name="Mol. Phylogenet. Evol.">
        <title>Genome-scale phylogeny and comparative genomics of the fungal order Sordariales.</title>
        <authorList>
            <person name="Hensen N."/>
            <person name="Bonometti L."/>
            <person name="Westerberg I."/>
            <person name="Brannstrom I.O."/>
            <person name="Guillou S."/>
            <person name="Cros-Aarteil S."/>
            <person name="Calhoun S."/>
            <person name="Haridas S."/>
            <person name="Kuo A."/>
            <person name="Mondo S."/>
            <person name="Pangilinan J."/>
            <person name="Riley R."/>
            <person name="LaButti K."/>
            <person name="Andreopoulos B."/>
            <person name="Lipzen A."/>
            <person name="Chen C."/>
            <person name="Yan M."/>
            <person name="Daum C."/>
            <person name="Ng V."/>
            <person name="Clum A."/>
            <person name="Steindorff A."/>
            <person name="Ohm R.A."/>
            <person name="Martin F."/>
            <person name="Silar P."/>
            <person name="Natvig D.O."/>
            <person name="Lalanne C."/>
            <person name="Gautier V."/>
            <person name="Ament-Velasquez S.L."/>
            <person name="Kruys A."/>
            <person name="Hutchinson M.I."/>
            <person name="Powell A.J."/>
            <person name="Barry K."/>
            <person name="Miller A.N."/>
            <person name="Grigoriev I.V."/>
            <person name="Debuchy R."/>
            <person name="Gladieux P."/>
            <person name="Hiltunen Thoren M."/>
            <person name="Johannesson H."/>
        </authorList>
    </citation>
    <scope>NUCLEOTIDE SEQUENCE</scope>
    <source>
        <strain evidence="3">CBS 168.71</strain>
    </source>
</reference>
<proteinExistence type="predicted"/>
<feature type="region of interest" description="Disordered" evidence="2">
    <location>
        <begin position="267"/>
        <end position="302"/>
    </location>
</feature>
<dbReference type="GeneID" id="87842293"/>
<evidence type="ECO:0000313" key="4">
    <source>
        <dbReference type="Proteomes" id="UP001278766"/>
    </source>
</evidence>
<feature type="region of interest" description="Disordered" evidence="2">
    <location>
        <begin position="663"/>
        <end position="694"/>
    </location>
</feature>
<feature type="compositionally biased region" description="Polar residues" evidence="2">
    <location>
        <begin position="289"/>
        <end position="299"/>
    </location>
</feature>
<dbReference type="Proteomes" id="UP001278766">
    <property type="component" value="Unassembled WGS sequence"/>
</dbReference>
<gene>
    <name evidence="3" type="ORF">B0H64DRAFT_418813</name>
</gene>
<dbReference type="AlphaFoldDB" id="A0AAE0HAD0"/>
<feature type="coiled-coil region" evidence="1">
    <location>
        <begin position="512"/>
        <end position="571"/>
    </location>
</feature>
<evidence type="ECO:0000256" key="2">
    <source>
        <dbReference type="SAM" id="MobiDB-lite"/>
    </source>
</evidence>
<dbReference type="RefSeq" id="XP_062656413.1">
    <property type="nucleotide sequence ID" value="XM_062805345.1"/>
</dbReference>
<organism evidence="3 4">
    <name type="scientific">Chaetomium fimeti</name>
    <dbReference type="NCBI Taxonomy" id="1854472"/>
    <lineage>
        <taxon>Eukaryota</taxon>
        <taxon>Fungi</taxon>
        <taxon>Dikarya</taxon>
        <taxon>Ascomycota</taxon>
        <taxon>Pezizomycotina</taxon>
        <taxon>Sordariomycetes</taxon>
        <taxon>Sordariomycetidae</taxon>
        <taxon>Sordariales</taxon>
        <taxon>Chaetomiaceae</taxon>
        <taxon>Chaetomium</taxon>
    </lineage>
</organism>
<dbReference type="EMBL" id="JAUEPN010000006">
    <property type="protein sequence ID" value="KAK3292899.1"/>
    <property type="molecule type" value="Genomic_DNA"/>
</dbReference>
<sequence length="706" mass="76882">MEGGSETSELPIALRRTRRNPSPKQTPCASPKRPARGNLAMNTPKSRKGRVRFSDPGPDLAGKKYQSSTGLTPMIQRTSLSGSRTPRRRSTPARLFPSNGNGIPGLDSQGSPFGGEVHFLPLRQVLDGRVKRRIRRNGLSEEMNTISTEKRRRAEETKAEIERLRTELAEKDGEIERLHDETVVLDTERVWDLEQQVASLKRQLASRSGVQEVPSSPPVGWTSAARDPYSDNFMELDVEDSGAEFGESTRAELACSTPTRRMCAAFPTPPATSPEPKTPETPCRHLPTPRSSTAIQTSLPDPEKQHLEEELGLLRLEVAKLTTTLESYSALTSRLSDKLTPILPQTSSDEPSTEDPDIETHLTTVLQTLSDRTAALTALDSSLKTLGFPGADGFEVLESLRASLRTARLELEYLTPGETPLPLTGAGLEVLTLTLTHLRDLTHKFRDATDTIDEYHALIISLRSQLRARVAATDSLSSQLTTTEHTVHTKDAHIAALDAHLADAAQAHTRDVADLESLTARLETDLAAARAAAESENAAHAVVVAELEGQLAAAQARMEGLQAEMDALVVKHGEERGVLERAHGAALAERDARVVELEGEVERRLRAENRRLGEVGVRERGRAEEVVRGMRGELEKVLRMGEGFLSGNRGGGEDESEVVAPLGESKVGRSLSDSDDVASLSGRTGKRRKYDSGLGFLDEEADAADV</sequence>
<evidence type="ECO:0000313" key="3">
    <source>
        <dbReference type="EMBL" id="KAK3292899.1"/>
    </source>
</evidence>
<protein>
    <submittedName>
        <fullName evidence="3">Uncharacterized protein</fullName>
    </submittedName>
</protein>
<keyword evidence="4" id="KW-1185">Reference proteome</keyword>
<evidence type="ECO:0000256" key="1">
    <source>
        <dbReference type="SAM" id="Coils"/>
    </source>
</evidence>
<feature type="region of interest" description="Disordered" evidence="2">
    <location>
        <begin position="1"/>
        <end position="110"/>
    </location>
</feature>
<reference evidence="3" key="2">
    <citation type="submission" date="2023-06" db="EMBL/GenBank/DDBJ databases">
        <authorList>
            <consortium name="Lawrence Berkeley National Laboratory"/>
            <person name="Haridas S."/>
            <person name="Hensen N."/>
            <person name="Bonometti L."/>
            <person name="Westerberg I."/>
            <person name="Brannstrom I.O."/>
            <person name="Guillou S."/>
            <person name="Cros-Aarteil S."/>
            <person name="Calhoun S."/>
            <person name="Kuo A."/>
            <person name="Mondo S."/>
            <person name="Pangilinan J."/>
            <person name="Riley R."/>
            <person name="Labutti K."/>
            <person name="Andreopoulos B."/>
            <person name="Lipzen A."/>
            <person name="Chen C."/>
            <person name="Yanf M."/>
            <person name="Daum C."/>
            <person name="Ng V."/>
            <person name="Clum A."/>
            <person name="Steindorff A."/>
            <person name="Ohm R."/>
            <person name="Martin F."/>
            <person name="Silar P."/>
            <person name="Natvig D."/>
            <person name="Lalanne C."/>
            <person name="Gautier V."/>
            <person name="Ament-Velasquez S.L."/>
            <person name="Kruys A."/>
            <person name="Hutchinson M.I."/>
            <person name="Powell A.J."/>
            <person name="Barry K."/>
            <person name="Miller A.N."/>
            <person name="Grigoriev I.V."/>
            <person name="Debuchy R."/>
            <person name="Gladieux P."/>
            <person name="Thoren M.H."/>
            <person name="Johannesson H."/>
        </authorList>
    </citation>
    <scope>NUCLEOTIDE SEQUENCE</scope>
    <source>
        <strain evidence="3">CBS 168.71</strain>
    </source>
</reference>
<accession>A0AAE0HAD0</accession>
<feature type="coiled-coil region" evidence="1">
    <location>
        <begin position="147"/>
        <end position="181"/>
    </location>
</feature>
<name>A0AAE0HAD0_9PEZI</name>
<dbReference type="Gene3D" id="1.10.287.1490">
    <property type="match status" value="1"/>
</dbReference>
<keyword evidence="1" id="KW-0175">Coiled coil</keyword>
<comment type="caution">
    <text evidence="3">The sequence shown here is derived from an EMBL/GenBank/DDBJ whole genome shotgun (WGS) entry which is preliminary data.</text>
</comment>